<dbReference type="InterPro" id="IPR010347">
    <property type="entry name" value="Tdp1"/>
</dbReference>
<dbReference type="Proteomes" id="UP000281553">
    <property type="component" value="Unassembled WGS sequence"/>
</dbReference>
<dbReference type="GO" id="GO:0005634">
    <property type="term" value="C:nucleus"/>
    <property type="evidence" value="ECO:0007669"/>
    <property type="project" value="InterPro"/>
</dbReference>
<evidence type="ECO:0000256" key="1">
    <source>
        <dbReference type="SAM" id="MobiDB-lite"/>
    </source>
</evidence>
<keyword evidence="3" id="KW-1185">Reference proteome</keyword>
<dbReference type="EMBL" id="UYRU01048922">
    <property type="protein sequence ID" value="VDN10332.1"/>
    <property type="molecule type" value="Genomic_DNA"/>
</dbReference>
<dbReference type="AlphaFoldDB" id="A0A3P7NPJ1"/>
<accession>A0A3P7NPJ1</accession>
<reference evidence="2 3" key="1">
    <citation type="submission" date="2018-11" db="EMBL/GenBank/DDBJ databases">
        <authorList>
            <consortium name="Pathogen Informatics"/>
        </authorList>
    </citation>
    <scope>NUCLEOTIDE SEQUENCE [LARGE SCALE GENOMIC DNA]</scope>
</reference>
<sequence length="109" mass="12058">MARSLQSINKWDSSAGDFNAVHPQAGASSSASATSSNSRTPAPPVASGDLTSKYGFYLYRVKGLKYDDLPTITLSEILDEKNGDLVESAQFNYMFDLDWLLQQYPPKFR</sequence>
<name>A0A3P7NPJ1_DIBLA</name>
<dbReference type="GO" id="GO:0006281">
    <property type="term" value="P:DNA repair"/>
    <property type="evidence" value="ECO:0007669"/>
    <property type="project" value="InterPro"/>
</dbReference>
<dbReference type="Gene3D" id="3.30.870.10">
    <property type="entry name" value="Endonuclease Chain A"/>
    <property type="match status" value="1"/>
</dbReference>
<dbReference type="SUPFAM" id="SSF56024">
    <property type="entry name" value="Phospholipase D/nuclease"/>
    <property type="match status" value="1"/>
</dbReference>
<dbReference type="OrthoDB" id="47785at2759"/>
<protein>
    <submittedName>
        <fullName evidence="2">Uncharacterized protein</fullName>
    </submittedName>
</protein>
<dbReference type="Pfam" id="PF06087">
    <property type="entry name" value="Tyr-DNA_phospho"/>
    <property type="match status" value="1"/>
</dbReference>
<feature type="region of interest" description="Disordered" evidence="1">
    <location>
        <begin position="13"/>
        <end position="50"/>
    </location>
</feature>
<organism evidence="2 3">
    <name type="scientific">Dibothriocephalus latus</name>
    <name type="common">Fish tapeworm</name>
    <name type="synonym">Diphyllobothrium latum</name>
    <dbReference type="NCBI Taxonomy" id="60516"/>
    <lineage>
        <taxon>Eukaryota</taxon>
        <taxon>Metazoa</taxon>
        <taxon>Spiralia</taxon>
        <taxon>Lophotrochozoa</taxon>
        <taxon>Platyhelminthes</taxon>
        <taxon>Cestoda</taxon>
        <taxon>Eucestoda</taxon>
        <taxon>Diphyllobothriidea</taxon>
        <taxon>Diphyllobothriidae</taxon>
        <taxon>Dibothriocephalus</taxon>
    </lineage>
</organism>
<dbReference type="GO" id="GO:0008081">
    <property type="term" value="F:phosphoric diester hydrolase activity"/>
    <property type="evidence" value="ECO:0007669"/>
    <property type="project" value="InterPro"/>
</dbReference>
<evidence type="ECO:0000313" key="3">
    <source>
        <dbReference type="Proteomes" id="UP000281553"/>
    </source>
</evidence>
<evidence type="ECO:0000313" key="2">
    <source>
        <dbReference type="EMBL" id="VDN10332.1"/>
    </source>
</evidence>
<proteinExistence type="predicted"/>
<gene>
    <name evidence="2" type="ORF">DILT_LOCUS6163</name>
</gene>
<feature type="compositionally biased region" description="Low complexity" evidence="1">
    <location>
        <begin position="25"/>
        <end position="38"/>
    </location>
</feature>